<feature type="compositionally biased region" description="Low complexity" evidence="2">
    <location>
        <begin position="64"/>
        <end position="76"/>
    </location>
</feature>
<dbReference type="AlphaFoldDB" id="A0A5C3QWC6"/>
<feature type="coiled-coil region" evidence="1">
    <location>
        <begin position="562"/>
        <end position="646"/>
    </location>
</feature>
<organism evidence="3 4">
    <name type="scientific">Pterulicium gracile</name>
    <dbReference type="NCBI Taxonomy" id="1884261"/>
    <lineage>
        <taxon>Eukaryota</taxon>
        <taxon>Fungi</taxon>
        <taxon>Dikarya</taxon>
        <taxon>Basidiomycota</taxon>
        <taxon>Agaricomycotina</taxon>
        <taxon>Agaricomycetes</taxon>
        <taxon>Agaricomycetidae</taxon>
        <taxon>Agaricales</taxon>
        <taxon>Pleurotineae</taxon>
        <taxon>Pterulaceae</taxon>
        <taxon>Pterulicium</taxon>
    </lineage>
</organism>
<sequence length="716" mass="76498">MPSESKVASSKSHSRGSLRLSLGLASKALVDVINKEDKSSKKAADTSSKVSSIGSLRRSSNAHSKSMSVSNVSSISAPRKPPTPDGGKTVTATRRRTSMQQDGGEVDEMGQTVPPSVSSGAIKDQQQPIIATRASTLRPRSSGMGSALPKYRPRSIVGDSAKDATTKGPPSPVRNSKRRSNSSSEDDSLAGRPEPSTPTDSSTAEKSSRPISPLPQRRATRSNTTLPAPTKITKPTAVTSPSTPKGGGSPVRRSKAVKTSSTSSASQNSSSVPRPSSSASSSSTAANRTPKSPSKSSSLAKTLARDKNNGSPSPMRTAASASPISAVRLSNKSKPQAQTQIQIVPAVFIADMSQINEEEDSEEDDVADMLAPIADLTAPTPAIPRLRQKQKISSKSQLNPQTPTRPSNVLPSRSQLSYISPLPPDKDSSASSLRPTLKGANGKIGRGSILTWEELADASRTLGEEEIGTLLSDIPAPFIPGQHHQHGFPSPTPSFNMSLSEVPESPCLSAMSSPGGYGSISQVLLPEFTPSPAVHASLPRFDIEVQGQAADSATITLLRLQLASVENTAKERLARLQDLEEEVHNLKSQRQNQAQELNRASEQMSFLEDTMVSQMRERAEKDGAYAEELEREMKEMQEGHQRVVTDAIAQTRRDVEKYYTSQTTAARKNGAAQKARSGWECVRSSAQQELEDMKGVAELIGFLRGELEMMHRDLDA</sequence>
<proteinExistence type="predicted"/>
<evidence type="ECO:0000256" key="1">
    <source>
        <dbReference type="SAM" id="Coils"/>
    </source>
</evidence>
<keyword evidence="1" id="KW-0175">Coiled coil</keyword>
<feature type="region of interest" description="Disordered" evidence="2">
    <location>
        <begin position="1"/>
        <end position="21"/>
    </location>
</feature>
<feature type="region of interest" description="Disordered" evidence="2">
    <location>
        <begin position="375"/>
        <end position="439"/>
    </location>
</feature>
<evidence type="ECO:0000313" key="3">
    <source>
        <dbReference type="EMBL" id="TFL06333.1"/>
    </source>
</evidence>
<feature type="compositionally biased region" description="Polar residues" evidence="2">
    <location>
        <begin position="53"/>
        <end position="63"/>
    </location>
</feature>
<keyword evidence="4" id="KW-1185">Reference proteome</keyword>
<accession>A0A5C3QWC6</accession>
<feature type="compositionally biased region" description="Polar residues" evidence="2">
    <location>
        <begin position="113"/>
        <end position="139"/>
    </location>
</feature>
<feature type="compositionally biased region" description="Basic and acidic residues" evidence="2">
    <location>
        <begin position="35"/>
        <end position="44"/>
    </location>
</feature>
<reference evidence="3 4" key="1">
    <citation type="journal article" date="2019" name="Nat. Ecol. Evol.">
        <title>Megaphylogeny resolves global patterns of mushroom evolution.</title>
        <authorList>
            <person name="Varga T."/>
            <person name="Krizsan K."/>
            <person name="Foldi C."/>
            <person name="Dima B."/>
            <person name="Sanchez-Garcia M."/>
            <person name="Sanchez-Ramirez S."/>
            <person name="Szollosi G.J."/>
            <person name="Szarkandi J.G."/>
            <person name="Papp V."/>
            <person name="Albert L."/>
            <person name="Andreopoulos W."/>
            <person name="Angelini C."/>
            <person name="Antonin V."/>
            <person name="Barry K.W."/>
            <person name="Bougher N.L."/>
            <person name="Buchanan P."/>
            <person name="Buyck B."/>
            <person name="Bense V."/>
            <person name="Catcheside P."/>
            <person name="Chovatia M."/>
            <person name="Cooper J."/>
            <person name="Damon W."/>
            <person name="Desjardin D."/>
            <person name="Finy P."/>
            <person name="Geml J."/>
            <person name="Haridas S."/>
            <person name="Hughes K."/>
            <person name="Justo A."/>
            <person name="Karasinski D."/>
            <person name="Kautmanova I."/>
            <person name="Kiss B."/>
            <person name="Kocsube S."/>
            <person name="Kotiranta H."/>
            <person name="LaButti K.M."/>
            <person name="Lechner B.E."/>
            <person name="Liimatainen K."/>
            <person name="Lipzen A."/>
            <person name="Lukacs Z."/>
            <person name="Mihaltcheva S."/>
            <person name="Morgado L.N."/>
            <person name="Niskanen T."/>
            <person name="Noordeloos M.E."/>
            <person name="Ohm R.A."/>
            <person name="Ortiz-Santana B."/>
            <person name="Ovrebo C."/>
            <person name="Racz N."/>
            <person name="Riley R."/>
            <person name="Savchenko A."/>
            <person name="Shiryaev A."/>
            <person name="Soop K."/>
            <person name="Spirin V."/>
            <person name="Szebenyi C."/>
            <person name="Tomsovsky M."/>
            <person name="Tulloss R.E."/>
            <person name="Uehling J."/>
            <person name="Grigoriev I.V."/>
            <person name="Vagvolgyi C."/>
            <person name="Papp T."/>
            <person name="Martin F.M."/>
            <person name="Miettinen O."/>
            <person name="Hibbett D.S."/>
            <person name="Nagy L.G."/>
        </authorList>
    </citation>
    <scope>NUCLEOTIDE SEQUENCE [LARGE SCALE GENOMIC DNA]</scope>
    <source>
        <strain evidence="3 4">CBS 309.79</strain>
    </source>
</reference>
<feature type="region of interest" description="Disordered" evidence="2">
    <location>
        <begin position="35"/>
        <end position="341"/>
    </location>
</feature>
<dbReference type="STRING" id="1884261.A0A5C3QWC6"/>
<protein>
    <submittedName>
        <fullName evidence="3">Uncharacterized protein</fullName>
    </submittedName>
</protein>
<evidence type="ECO:0000256" key="2">
    <source>
        <dbReference type="SAM" id="MobiDB-lite"/>
    </source>
</evidence>
<dbReference type="OrthoDB" id="3203770at2759"/>
<dbReference type="EMBL" id="ML178815">
    <property type="protein sequence ID" value="TFL06333.1"/>
    <property type="molecule type" value="Genomic_DNA"/>
</dbReference>
<feature type="compositionally biased region" description="Polar residues" evidence="2">
    <location>
        <begin position="393"/>
        <end position="418"/>
    </location>
</feature>
<evidence type="ECO:0000313" key="4">
    <source>
        <dbReference type="Proteomes" id="UP000305067"/>
    </source>
</evidence>
<feature type="compositionally biased region" description="Polar residues" evidence="2">
    <location>
        <begin position="309"/>
        <end position="341"/>
    </location>
</feature>
<feature type="compositionally biased region" description="Low complexity" evidence="2">
    <location>
        <begin position="257"/>
        <end position="302"/>
    </location>
</feature>
<dbReference type="Proteomes" id="UP000305067">
    <property type="component" value="Unassembled WGS sequence"/>
</dbReference>
<name>A0A5C3QWC6_9AGAR</name>
<gene>
    <name evidence="3" type="ORF">BDV98DRAFT_559234</name>
</gene>